<proteinExistence type="predicted"/>
<sequence>MRFKLLFLASALLTALVFSAPPPAFRNQLDVLQKYAKNIYPDSEDMQKKAVVTLRYLFRNREWNNAWYWHRIDDFLRTGGLKSASNRAEVTILDAAGHLQQYQVIEDVAYSRPSLDKIIKNNKKDVQKHNRLKDHEILAEPPWLGRYPDTHVQPEKKDLFRGIPRPLTQQDLEAELGDSWQRASRSNQDGRGKRITDLGFGK</sequence>
<gene>
    <name evidence="3" type="ORF">sr13902</name>
</gene>
<keyword evidence="4" id="KW-1185">Reference proteome</keyword>
<dbReference type="eggNOG" id="ENOG502RE6P">
    <property type="taxonomic scope" value="Eukaryota"/>
</dbReference>
<dbReference type="HOGENOM" id="CLU_1361321_0_0_1"/>
<dbReference type="VEuPathDB" id="FungiDB:sr13902"/>
<dbReference type="AlphaFoldDB" id="E7A185"/>
<dbReference type="Proteomes" id="UP000008867">
    <property type="component" value="Chromosome 7"/>
</dbReference>
<evidence type="ECO:0000313" key="4">
    <source>
        <dbReference type="Proteomes" id="UP000008867"/>
    </source>
</evidence>
<evidence type="ECO:0000256" key="1">
    <source>
        <dbReference type="SAM" id="MobiDB-lite"/>
    </source>
</evidence>
<accession>E7A185</accession>
<reference evidence="3 4" key="1">
    <citation type="journal article" date="2010" name="Science">
        <title>Pathogenicity determinants in smut fungi revealed by genome comparison.</title>
        <authorList>
            <person name="Schirawski J."/>
            <person name="Mannhaupt G."/>
            <person name="Muench K."/>
            <person name="Brefort T."/>
            <person name="Schipper K."/>
            <person name="Doehlemann G."/>
            <person name="Di Stasio M."/>
            <person name="Roessel N."/>
            <person name="Mendoza-Mendoza A."/>
            <person name="Pester D."/>
            <person name="Mueller O."/>
            <person name="Winterberg B."/>
            <person name="Meyer E."/>
            <person name="Ghareeb H."/>
            <person name="Wollenberg T."/>
            <person name="Muensterkoetter M."/>
            <person name="Wong P."/>
            <person name="Walter M."/>
            <person name="Stukenbrock E."/>
            <person name="Gueldener U."/>
            <person name="Kahmann R."/>
        </authorList>
    </citation>
    <scope>NUCLEOTIDE SEQUENCE [LARGE SCALE GENOMIC DNA]</scope>
    <source>
        <strain evidence="4">SRZ2</strain>
    </source>
</reference>
<evidence type="ECO:0000313" key="3">
    <source>
        <dbReference type="EMBL" id="CBQ73242.1"/>
    </source>
</evidence>
<evidence type="ECO:0000256" key="2">
    <source>
        <dbReference type="SAM" id="SignalP"/>
    </source>
</evidence>
<name>E7A185_SPORE</name>
<keyword evidence="2" id="KW-0732">Signal</keyword>
<dbReference type="EMBL" id="FQ311472">
    <property type="protein sequence ID" value="CBQ73242.1"/>
    <property type="molecule type" value="Genomic_DNA"/>
</dbReference>
<dbReference type="OrthoDB" id="2556237at2759"/>
<organism evidence="3 4">
    <name type="scientific">Sporisorium reilianum (strain SRZ2)</name>
    <name type="common">Maize head smut fungus</name>
    <dbReference type="NCBI Taxonomy" id="999809"/>
    <lineage>
        <taxon>Eukaryota</taxon>
        <taxon>Fungi</taxon>
        <taxon>Dikarya</taxon>
        <taxon>Basidiomycota</taxon>
        <taxon>Ustilaginomycotina</taxon>
        <taxon>Ustilaginomycetes</taxon>
        <taxon>Ustilaginales</taxon>
        <taxon>Ustilaginaceae</taxon>
        <taxon>Sporisorium</taxon>
    </lineage>
</organism>
<feature type="chain" id="PRO_5003215151" evidence="2">
    <location>
        <begin position="20"/>
        <end position="202"/>
    </location>
</feature>
<feature type="region of interest" description="Disordered" evidence="1">
    <location>
        <begin position="171"/>
        <end position="202"/>
    </location>
</feature>
<feature type="signal peptide" evidence="2">
    <location>
        <begin position="1"/>
        <end position="19"/>
    </location>
</feature>
<protein>
    <submittedName>
        <fullName evidence="3">Conserved hypothetical Ustilaginaceae_specific protein</fullName>
    </submittedName>
</protein>